<dbReference type="Proteomes" id="UP001597192">
    <property type="component" value="Unassembled WGS sequence"/>
</dbReference>
<keyword evidence="6" id="KW-1185">Reference proteome</keyword>
<evidence type="ECO:0000313" key="6">
    <source>
        <dbReference type="Proteomes" id="UP001597192"/>
    </source>
</evidence>
<dbReference type="SUPFAM" id="SSF51182">
    <property type="entry name" value="RmlC-like cupins"/>
    <property type="match status" value="1"/>
</dbReference>
<dbReference type="RefSeq" id="WP_125696172.1">
    <property type="nucleotide sequence ID" value="NZ_JBHTOG010000063.1"/>
</dbReference>
<keyword evidence="3" id="KW-0804">Transcription</keyword>
<protein>
    <submittedName>
        <fullName evidence="5">Helix-turn-helix domain-containing protein</fullName>
    </submittedName>
</protein>
<gene>
    <name evidence="5" type="ORF">ACFQ47_11525</name>
</gene>
<feature type="domain" description="HTH araC/xylS-type" evidence="4">
    <location>
        <begin position="185"/>
        <end position="283"/>
    </location>
</feature>
<dbReference type="InterPro" id="IPR018060">
    <property type="entry name" value="HTH_AraC"/>
</dbReference>
<dbReference type="PANTHER" id="PTHR43280">
    <property type="entry name" value="ARAC-FAMILY TRANSCRIPTIONAL REGULATOR"/>
    <property type="match status" value="1"/>
</dbReference>
<name>A0ABW4CTZ5_9LACO</name>
<dbReference type="PROSITE" id="PS01124">
    <property type="entry name" value="HTH_ARAC_FAMILY_2"/>
    <property type="match status" value="1"/>
</dbReference>
<dbReference type="SUPFAM" id="SSF46689">
    <property type="entry name" value="Homeodomain-like"/>
    <property type="match status" value="2"/>
</dbReference>
<evidence type="ECO:0000256" key="3">
    <source>
        <dbReference type="ARBA" id="ARBA00023163"/>
    </source>
</evidence>
<organism evidence="5 6">
    <name type="scientific">Lacticaseibacillus yichunensis</name>
    <dbReference type="NCBI Taxonomy" id="2486015"/>
    <lineage>
        <taxon>Bacteria</taxon>
        <taxon>Bacillati</taxon>
        <taxon>Bacillota</taxon>
        <taxon>Bacilli</taxon>
        <taxon>Lactobacillales</taxon>
        <taxon>Lactobacillaceae</taxon>
        <taxon>Lacticaseibacillus</taxon>
    </lineage>
</organism>
<evidence type="ECO:0000313" key="5">
    <source>
        <dbReference type="EMBL" id="MFD1433296.1"/>
    </source>
</evidence>
<proteinExistence type="predicted"/>
<reference evidence="6" key="1">
    <citation type="journal article" date="2019" name="Int. J. Syst. Evol. Microbiol.">
        <title>The Global Catalogue of Microorganisms (GCM) 10K type strain sequencing project: providing services to taxonomists for standard genome sequencing and annotation.</title>
        <authorList>
            <consortium name="The Broad Institute Genomics Platform"/>
            <consortium name="The Broad Institute Genome Sequencing Center for Infectious Disease"/>
            <person name="Wu L."/>
            <person name="Ma J."/>
        </authorList>
    </citation>
    <scope>NUCLEOTIDE SEQUENCE [LARGE SCALE GENOMIC DNA]</scope>
    <source>
        <strain evidence="6">CCM 8947</strain>
    </source>
</reference>
<evidence type="ECO:0000259" key="4">
    <source>
        <dbReference type="PROSITE" id="PS01124"/>
    </source>
</evidence>
<dbReference type="Gene3D" id="2.60.120.10">
    <property type="entry name" value="Jelly Rolls"/>
    <property type="match status" value="1"/>
</dbReference>
<dbReference type="InterPro" id="IPR003313">
    <property type="entry name" value="AraC-bd"/>
</dbReference>
<accession>A0ABW4CTZ5</accession>
<keyword evidence="2" id="KW-0238">DNA-binding</keyword>
<dbReference type="EMBL" id="JBHTOG010000063">
    <property type="protein sequence ID" value="MFD1433296.1"/>
    <property type="molecule type" value="Genomic_DNA"/>
</dbReference>
<dbReference type="SMART" id="SM00342">
    <property type="entry name" value="HTH_ARAC"/>
    <property type="match status" value="1"/>
</dbReference>
<dbReference type="PROSITE" id="PS00041">
    <property type="entry name" value="HTH_ARAC_FAMILY_1"/>
    <property type="match status" value="1"/>
</dbReference>
<dbReference type="Gene3D" id="1.10.10.60">
    <property type="entry name" value="Homeodomain-like"/>
    <property type="match status" value="2"/>
</dbReference>
<comment type="caution">
    <text evidence="5">The sequence shown here is derived from an EMBL/GenBank/DDBJ whole genome shotgun (WGS) entry which is preliminary data.</text>
</comment>
<dbReference type="Pfam" id="PF02311">
    <property type="entry name" value="AraC_binding"/>
    <property type="match status" value="1"/>
</dbReference>
<dbReference type="PANTHER" id="PTHR43280:SF28">
    <property type="entry name" value="HTH-TYPE TRANSCRIPTIONAL ACTIVATOR RHAS"/>
    <property type="match status" value="1"/>
</dbReference>
<evidence type="ECO:0000256" key="1">
    <source>
        <dbReference type="ARBA" id="ARBA00023015"/>
    </source>
</evidence>
<dbReference type="InterPro" id="IPR009057">
    <property type="entry name" value="Homeodomain-like_sf"/>
</dbReference>
<dbReference type="InterPro" id="IPR018062">
    <property type="entry name" value="HTH_AraC-typ_CS"/>
</dbReference>
<dbReference type="Pfam" id="PF12833">
    <property type="entry name" value="HTH_18"/>
    <property type="match status" value="1"/>
</dbReference>
<evidence type="ECO:0000256" key="2">
    <source>
        <dbReference type="ARBA" id="ARBA00023125"/>
    </source>
</evidence>
<keyword evidence="1" id="KW-0805">Transcription regulation</keyword>
<dbReference type="InterPro" id="IPR014710">
    <property type="entry name" value="RmlC-like_jellyroll"/>
</dbReference>
<sequence>MSTFIEIPVWSEPLPFRYFENDGGGPVFPHRHKEIEIIQAVQNQTRIGVGDRMYTLEAGDIFFFAGGQPHYFLPSPNSLRNVFQFDIAIFDVQLMQTSLSGINETMLHRPPCSQDWPKPVAAEVTRILAALRQAAGDGGLRATVIGNLYLLLDCFVHRLPELKDVPAHSADPNILRAQTVTRQLNQIYDCINDHYFEPISLPAIAGLVGFNPQYFARFFKRNTGSTFGRFLLNYRVMKACFELTESDDPMPDIAERCGFGSVKTFHHEFKREMQTSPLEYRKRMRKEGTG</sequence>
<dbReference type="InterPro" id="IPR011051">
    <property type="entry name" value="RmlC_Cupin_sf"/>
</dbReference>